<evidence type="ECO:0000259" key="1">
    <source>
        <dbReference type="SMART" id="SM01321"/>
    </source>
</evidence>
<reference evidence="2 3" key="1">
    <citation type="journal article" date="2016" name="Nat. Commun.">
        <title>Thousands of microbial genomes shed light on interconnected biogeochemical processes in an aquifer system.</title>
        <authorList>
            <person name="Anantharaman K."/>
            <person name="Brown C.T."/>
            <person name="Hug L.A."/>
            <person name="Sharon I."/>
            <person name="Castelle C.J."/>
            <person name="Probst A.J."/>
            <person name="Thomas B.C."/>
            <person name="Singh A."/>
            <person name="Wilkins M.J."/>
            <person name="Karaoz U."/>
            <person name="Brodie E.L."/>
            <person name="Williams K.H."/>
            <person name="Hubbard S.S."/>
            <person name="Banfield J.F."/>
        </authorList>
    </citation>
    <scope>NUCLEOTIDE SEQUENCE [LARGE SCALE GENOMIC DNA]</scope>
</reference>
<dbReference type="InterPro" id="IPR036515">
    <property type="entry name" value="Transposase_17_sf"/>
</dbReference>
<comment type="caution">
    <text evidence="2">The sequence shown here is derived from an EMBL/GenBank/DDBJ whole genome shotgun (WGS) entry which is preliminary data.</text>
</comment>
<dbReference type="AlphaFoldDB" id="A0A1F6W7W6"/>
<organism evidence="2 3">
    <name type="scientific">Candidatus Nomurabacteria bacterium RIFCSPHIGHO2_02_FULL_41_18</name>
    <dbReference type="NCBI Taxonomy" id="1801754"/>
    <lineage>
        <taxon>Bacteria</taxon>
        <taxon>Candidatus Nomuraibacteriota</taxon>
    </lineage>
</organism>
<proteinExistence type="predicted"/>
<dbReference type="GO" id="GO:0004803">
    <property type="term" value="F:transposase activity"/>
    <property type="evidence" value="ECO:0007669"/>
    <property type="project" value="InterPro"/>
</dbReference>
<gene>
    <name evidence="2" type="ORF">A3D42_01790</name>
</gene>
<dbReference type="Proteomes" id="UP000177777">
    <property type="component" value="Unassembled WGS sequence"/>
</dbReference>
<dbReference type="SUPFAM" id="SSF143422">
    <property type="entry name" value="Transposase IS200-like"/>
    <property type="match status" value="1"/>
</dbReference>
<dbReference type="Pfam" id="PF01797">
    <property type="entry name" value="Y1_Tnp"/>
    <property type="match status" value="1"/>
</dbReference>
<dbReference type="SMART" id="SM01321">
    <property type="entry name" value="Y1_Tnp"/>
    <property type="match status" value="1"/>
</dbReference>
<dbReference type="InterPro" id="IPR002686">
    <property type="entry name" value="Transposase_17"/>
</dbReference>
<dbReference type="GO" id="GO:0003677">
    <property type="term" value="F:DNA binding"/>
    <property type="evidence" value="ECO:0007669"/>
    <property type="project" value="InterPro"/>
</dbReference>
<feature type="domain" description="Transposase IS200-like" evidence="1">
    <location>
        <begin position="7"/>
        <end position="148"/>
    </location>
</feature>
<dbReference type="PANTHER" id="PTHR34322:SF2">
    <property type="entry name" value="TRANSPOSASE IS200-LIKE DOMAIN-CONTAINING PROTEIN"/>
    <property type="match status" value="1"/>
</dbReference>
<sequence>MRVENHTIGSIMHIVKRGARGIDITADLSDRVRFKRLLFYVNDLYQDNNFGTAIDTLEFFERPKTWPDREPLVNILAWTLVPNHFHLILEEIRDSGIAKFMQRLCGSMSSHSNAKYKTSGSLFQGAYRGKVITTDSYLRQVFCYVIIKNVFELHPRGLNYAIKNFDAVWRWALKYKSSSFADSVLKTGSPILTEHELFKDISDSKKFKKEALELLKIHQNFAELEK</sequence>
<dbReference type="EMBL" id="MFUE01000004">
    <property type="protein sequence ID" value="OGI77991.1"/>
    <property type="molecule type" value="Genomic_DNA"/>
</dbReference>
<protein>
    <recommendedName>
        <fullName evidence="1">Transposase IS200-like domain-containing protein</fullName>
    </recommendedName>
</protein>
<accession>A0A1F6W7W6</accession>
<dbReference type="GO" id="GO:0006313">
    <property type="term" value="P:DNA transposition"/>
    <property type="evidence" value="ECO:0007669"/>
    <property type="project" value="InterPro"/>
</dbReference>
<dbReference type="Gene3D" id="3.30.70.1290">
    <property type="entry name" value="Transposase IS200-like"/>
    <property type="match status" value="1"/>
</dbReference>
<name>A0A1F6W7W6_9BACT</name>
<evidence type="ECO:0000313" key="3">
    <source>
        <dbReference type="Proteomes" id="UP000177777"/>
    </source>
</evidence>
<dbReference type="PANTHER" id="PTHR34322">
    <property type="entry name" value="TRANSPOSASE, Y1_TNP DOMAIN-CONTAINING"/>
    <property type="match status" value="1"/>
</dbReference>
<evidence type="ECO:0000313" key="2">
    <source>
        <dbReference type="EMBL" id="OGI77991.1"/>
    </source>
</evidence>